<dbReference type="EMBL" id="CP003059">
    <property type="protein sequence ID" value="AEP37287.1"/>
    <property type="molecule type" value="Genomic_DNA"/>
</dbReference>
<gene>
    <name evidence="1" type="ordered locus">TASI_1549</name>
</gene>
<sequence>MSHKKDSNKSGRAFEYTLMHVLYDSIRRYRNVEIVKDKAYSTIYNAWTSLDHENHSLLNLGALAFIDTIFEFEPILKENSNDTVYLSSQSDKKGKVGDVRDIVISIPKVEWQIGISAKRNHSALKHSRLSKSLDFGNAWYKEPCSQEYWNEIDPIFKELDSLKQIKEEWKNIPNKISNFYIPLLNAFKREIVKVNDKDENFVQKLFSYLIGFEDYYKVLSMDKKEKTYIQVFNFNNTLGIGTDNIPTPTKLVGIEFKDNNNTTLLMKLNNNWGFSFRIHNGSGKVEPSLKFDINLIETPKNFIEIISNWDLSKKDEFLYGFEENSRLASNREDRVL</sequence>
<accession>G4QBU2</accession>
<dbReference type="Pfam" id="PF09556">
    <property type="entry name" value="RE_HaeIII"/>
    <property type="match status" value="1"/>
</dbReference>
<protein>
    <submittedName>
        <fullName evidence="1">Type II restriction endonuclease</fullName>
    </submittedName>
</protein>
<keyword evidence="1" id="KW-0255">Endonuclease</keyword>
<dbReference type="STRING" id="1008459.TASI_1549"/>
<dbReference type="AlphaFoldDB" id="G4QBU2"/>
<reference evidence="1 2" key="2">
    <citation type="journal article" date="2012" name="PLoS ONE">
        <title>Genomic characterization of the taylorella genus.</title>
        <authorList>
            <person name="Hebert L."/>
            <person name="Moumen B."/>
            <person name="Pons N."/>
            <person name="Duquesne F."/>
            <person name="Breuil M.F."/>
            <person name="Goux D."/>
            <person name="Batto J.M."/>
            <person name="Laugier C."/>
            <person name="Renault P."/>
            <person name="Petry S."/>
        </authorList>
    </citation>
    <scope>NUCLEOTIDE SEQUENCE [LARGE SCALE GENOMIC DNA]</scope>
    <source>
        <strain evidence="1 2">MCE3</strain>
    </source>
</reference>
<organism evidence="1 2">
    <name type="scientific">Taylorella asinigenitalis (strain MCE3)</name>
    <dbReference type="NCBI Taxonomy" id="1008459"/>
    <lineage>
        <taxon>Bacteria</taxon>
        <taxon>Pseudomonadati</taxon>
        <taxon>Pseudomonadota</taxon>
        <taxon>Betaproteobacteria</taxon>
        <taxon>Burkholderiales</taxon>
        <taxon>Alcaligenaceae</taxon>
        <taxon>Taylorella</taxon>
    </lineage>
</organism>
<dbReference type="RefSeq" id="WP_014112174.1">
    <property type="nucleotide sequence ID" value="NC_016043.1"/>
</dbReference>
<keyword evidence="1" id="KW-0378">Hydrolase</keyword>
<dbReference type="HOGENOM" id="CLU_077682_0_0_4"/>
<dbReference type="InterPro" id="IPR019059">
    <property type="entry name" value="Restrct_endonuc_II_HaeIII"/>
</dbReference>
<dbReference type="Proteomes" id="UP000009284">
    <property type="component" value="Chromosome"/>
</dbReference>
<dbReference type="GO" id="GO:0004519">
    <property type="term" value="F:endonuclease activity"/>
    <property type="evidence" value="ECO:0007669"/>
    <property type="project" value="UniProtKB-KW"/>
</dbReference>
<keyword evidence="1" id="KW-0540">Nuclease</keyword>
<dbReference type="KEGG" id="tas:TASI_1549"/>
<dbReference type="OrthoDB" id="7923544at2"/>
<evidence type="ECO:0000313" key="2">
    <source>
        <dbReference type="Proteomes" id="UP000009284"/>
    </source>
</evidence>
<name>G4QBU2_TAYAM</name>
<evidence type="ECO:0000313" key="1">
    <source>
        <dbReference type="EMBL" id="AEP37287.1"/>
    </source>
</evidence>
<reference key="1">
    <citation type="submission" date="2011-09" db="EMBL/GenBank/DDBJ databases">
        <title>Genomic characterization of the Taylorella genus.</title>
        <authorList>
            <person name="Hebert L."/>
            <person name="Moumen B."/>
            <person name="Pons N."/>
            <person name="Duquesne F."/>
            <person name="Breuil M.-F."/>
            <person name="Goux D."/>
            <person name="Batto J.-M."/>
            <person name="Renault P."/>
            <person name="Laugier C."/>
            <person name="Petry S."/>
        </authorList>
    </citation>
    <scope>NUCLEOTIDE SEQUENCE</scope>
    <source>
        <strain>MCE3</strain>
    </source>
</reference>
<keyword evidence="2" id="KW-1185">Reference proteome</keyword>
<dbReference type="REBASE" id="40703">
    <property type="entry name" value="TasMCE3ORF1548P"/>
</dbReference>
<dbReference type="eggNOG" id="ENOG502Z9W8">
    <property type="taxonomic scope" value="Bacteria"/>
</dbReference>
<proteinExistence type="predicted"/>